<organism evidence="14 15">
    <name type="scientific">Marinobacterium mangrovicola</name>
    <dbReference type="NCBI Taxonomy" id="1476959"/>
    <lineage>
        <taxon>Bacteria</taxon>
        <taxon>Pseudomonadati</taxon>
        <taxon>Pseudomonadota</taxon>
        <taxon>Gammaproteobacteria</taxon>
        <taxon>Oceanospirillales</taxon>
        <taxon>Oceanospirillaceae</taxon>
        <taxon>Marinobacterium</taxon>
    </lineage>
</organism>
<keyword evidence="7 11" id="KW-0229">DNA integration</keyword>
<evidence type="ECO:0000256" key="1">
    <source>
        <dbReference type="ARBA" id="ARBA00004496"/>
    </source>
</evidence>
<dbReference type="Proteomes" id="UP000294546">
    <property type="component" value="Unassembled WGS sequence"/>
</dbReference>
<feature type="active site" evidence="11">
    <location>
        <position position="281"/>
    </location>
</feature>
<comment type="caution">
    <text evidence="14">The sequence shown here is derived from an EMBL/GenBank/DDBJ whole genome shotgun (WGS) entry which is preliminary data.</text>
</comment>
<evidence type="ECO:0000259" key="13">
    <source>
        <dbReference type="PROSITE" id="PS51900"/>
    </source>
</evidence>
<keyword evidence="10 11" id="KW-0131">Cell cycle</keyword>
<accession>A0A4R1GDP3</accession>
<evidence type="ECO:0000256" key="8">
    <source>
        <dbReference type="ARBA" id="ARBA00023125"/>
    </source>
</evidence>
<evidence type="ECO:0000256" key="6">
    <source>
        <dbReference type="ARBA" id="ARBA00022829"/>
    </source>
</evidence>
<dbReference type="InterPro" id="IPR023009">
    <property type="entry name" value="Tyrosine_recombinase_XerC/XerD"/>
</dbReference>
<proteinExistence type="inferred from homology"/>
<evidence type="ECO:0000313" key="15">
    <source>
        <dbReference type="Proteomes" id="UP000294546"/>
    </source>
</evidence>
<dbReference type="HAMAP" id="MF_01808">
    <property type="entry name" value="Recomb_XerC_XerD"/>
    <property type="match status" value="1"/>
</dbReference>
<evidence type="ECO:0000256" key="2">
    <source>
        <dbReference type="ARBA" id="ARBA00010450"/>
    </source>
</evidence>
<protein>
    <recommendedName>
        <fullName evidence="3 11">Tyrosine recombinase XerD</fullName>
    </recommendedName>
</protein>
<dbReference type="GO" id="GO:0051301">
    <property type="term" value="P:cell division"/>
    <property type="evidence" value="ECO:0007669"/>
    <property type="project" value="UniProtKB-KW"/>
</dbReference>
<dbReference type="Pfam" id="PF00589">
    <property type="entry name" value="Phage_integrase"/>
    <property type="match status" value="1"/>
</dbReference>
<evidence type="ECO:0000256" key="4">
    <source>
        <dbReference type="ARBA" id="ARBA00022490"/>
    </source>
</evidence>
<keyword evidence="6 11" id="KW-0159">Chromosome partition</keyword>
<feature type="active site" description="O-(3'-phospho-DNA)-tyrosine intermediate" evidence="11">
    <location>
        <position position="290"/>
    </location>
</feature>
<dbReference type="OrthoDB" id="9801717at2"/>
<dbReference type="Pfam" id="PF02899">
    <property type="entry name" value="Phage_int_SAM_1"/>
    <property type="match status" value="1"/>
</dbReference>
<dbReference type="Gene3D" id="1.10.150.130">
    <property type="match status" value="1"/>
</dbReference>
<keyword evidence="8 11" id="KW-0238">DNA-binding</keyword>
<dbReference type="Gene3D" id="1.10.443.10">
    <property type="entry name" value="Intergrase catalytic core"/>
    <property type="match status" value="1"/>
</dbReference>
<keyword evidence="9 11" id="KW-0233">DNA recombination</keyword>
<dbReference type="GO" id="GO:0007059">
    <property type="term" value="P:chromosome segregation"/>
    <property type="evidence" value="ECO:0007669"/>
    <property type="project" value="UniProtKB-UniRule"/>
</dbReference>
<dbReference type="InterPro" id="IPR011010">
    <property type="entry name" value="DNA_brk_join_enz"/>
</dbReference>
<dbReference type="EMBL" id="SMFU01000010">
    <property type="protein sequence ID" value="TCK04941.1"/>
    <property type="molecule type" value="Genomic_DNA"/>
</dbReference>
<comment type="subcellular location">
    <subcellularLocation>
        <location evidence="1 11">Cytoplasm</location>
    </subcellularLocation>
</comment>
<sequence>MKPDRRRRAKQPAEPDQALIAQYLDHLWLERGLSDNTRSSYQRDLSHFACWLNERGLALLEVVRADLQRHLHWRIEQQLRPTSTSRLLSTLRGFYRYLLREQLIATDPTLNIDSPKRGRPLPKTLTEADVETLLAAPDTATALGLRDRSMLELLYASGLRVSELVGLRLEELNRRMGVLRVVGKGDKERMVPVGDEALSWLTRYLREARPELGDDPRIEELFLSRRGQAMTRQTFWHRIKRYAVEAGIDKPLSPHVLRHAFATHLLNHGADLRVVQMLLGHSSLSTTQIYTHIATARLQALHREHHPRG</sequence>
<dbReference type="GO" id="GO:0009037">
    <property type="term" value="F:tyrosine-based site-specific recombinase activity"/>
    <property type="evidence" value="ECO:0007669"/>
    <property type="project" value="UniProtKB-UniRule"/>
</dbReference>
<dbReference type="NCBIfam" id="TIGR02225">
    <property type="entry name" value="recomb_XerD"/>
    <property type="match status" value="1"/>
</dbReference>
<evidence type="ECO:0000256" key="7">
    <source>
        <dbReference type="ARBA" id="ARBA00022908"/>
    </source>
</evidence>
<dbReference type="InterPro" id="IPR013762">
    <property type="entry name" value="Integrase-like_cat_sf"/>
</dbReference>
<dbReference type="GO" id="GO:0005737">
    <property type="term" value="C:cytoplasm"/>
    <property type="evidence" value="ECO:0007669"/>
    <property type="project" value="UniProtKB-SubCell"/>
</dbReference>
<comment type="subunit">
    <text evidence="11">Forms a cyclic heterotetrameric complex composed of two molecules of XerC and two molecules of XerD.</text>
</comment>
<name>A0A4R1GDP3_9GAMM</name>
<feature type="active site" evidence="11">
    <location>
        <position position="184"/>
    </location>
</feature>
<dbReference type="HAMAP" id="MF_01807">
    <property type="entry name" value="Recomb_XerD"/>
    <property type="match status" value="1"/>
</dbReference>
<dbReference type="PANTHER" id="PTHR30349:SF90">
    <property type="entry name" value="TYROSINE RECOMBINASE XERD"/>
    <property type="match status" value="1"/>
</dbReference>
<comment type="function">
    <text evidence="11">Site-specific tyrosine recombinase, which acts by catalyzing the cutting and rejoining of the recombining DNA molecules. The XerC-XerD complex is essential to convert dimers of the bacterial chromosome into monomers to permit their segregation at cell division. It also contributes to the segregational stability of plasmids.</text>
</comment>
<feature type="active site" evidence="11">
    <location>
        <position position="160"/>
    </location>
</feature>
<reference evidence="14 15" key="1">
    <citation type="submission" date="2019-03" db="EMBL/GenBank/DDBJ databases">
        <title>Genomic Encyclopedia of Archaeal and Bacterial Type Strains, Phase II (KMG-II): from individual species to whole genera.</title>
        <authorList>
            <person name="Goeker M."/>
        </authorList>
    </citation>
    <scope>NUCLEOTIDE SEQUENCE [LARGE SCALE GENOMIC DNA]</scope>
    <source>
        <strain evidence="14 15">DSM 27697</strain>
    </source>
</reference>
<dbReference type="SUPFAM" id="SSF56349">
    <property type="entry name" value="DNA breaking-rejoining enzymes"/>
    <property type="match status" value="1"/>
</dbReference>
<dbReference type="RefSeq" id="WP_132295063.1">
    <property type="nucleotide sequence ID" value="NZ_SMFU01000010.1"/>
</dbReference>
<dbReference type="GO" id="GO:0003677">
    <property type="term" value="F:DNA binding"/>
    <property type="evidence" value="ECO:0007669"/>
    <property type="project" value="UniProtKB-UniRule"/>
</dbReference>
<keyword evidence="5 11" id="KW-0132">Cell division</keyword>
<keyword evidence="15" id="KW-1185">Reference proteome</keyword>
<evidence type="ECO:0000256" key="10">
    <source>
        <dbReference type="ARBA" id="ARBA00023306"/>
    </source>
</evidence>
<comment type="similarity">
    <text evidence="2 11">Belongs to the 'phage' integrase family. XerD subfamily.</text>
</comment>
<dbReference type="NCBIfam" id="NF001399">
    <property type="entry name" value="PRK00283.1"/>
    <property type="match status" value="1"/>
</dbReference>
<gene>
    <name evidence="11" type="primary">xerD</name>
    <name evidence="14" type="ORF">CLV83_3391</name>
</gene>
<keyword evidence="4 11" id="KW-0963">Cytoplasm</keyword>
<evidence type="ECO:0000256" key="9">
    <source>
        <dbReference type="ARBA" id="ARBA00023172"/>
    </source>
</evidence>
<dbReference type="PROSITE" id="PS51900">
    <property type="entry name" value="CB"/>
    <property type="match status" value="1"/>
</dbReference>
<dbReference type="InterPro" id="IPR011932">
    <property type="entry name" value="Recomb_XerD"/>
</dbReference>
<feature type="domain" description="Core-binding (CB)" evidence="13">
    <location>
        <begin position="14"/>
        <end position="99"/>
    </location>
</feature>
<dbReference type="CDD" id="cd00798">
    <property type="entry name" value="INT_XerDC_C"/>
    <property type="match status" value="1"/>
</dbReference>
<dbReference type="PANTHER" id="PTHR30349">
    <property type="entry name" value="PHAGE INTEGRASE-RELATED"/>
    <property type="match status" value="1"/>
</dbReference>
<feature type="domain" description="Tyr recombinase" evidence="12">
    <location>
        <begin position="120"/>
        <end position="303"/>
    </location>
</feature>
<feature type="active site" evidence="11">
    <location>
        <position position="255"/>
    </location>
</feature>
<evidence type="ECO:0000256" key="11">
    <source>
        <dbReference type="HAMAP-Rule" id="MF_01807"/>
    </source>
</evidence>
<dbReference type="PROSITE" id="PS51898">
    <property type="entry name" value="TYR_RECOMBINASE"/>
    <property type="match status" value="1"/>
</dbReference>
<dbReference type="InterPro" id="IPR004107">
    <property type="entry name" value="Integrase_SAM-like_N"/>
</dbReference>
<evidence type="ECO:0000313" key="14">
    <source>
        <dbReference type="EMBL" id="TCK04941.1"/>
    </source>
</evidence>
<dbReference type="InterPro" id="IPR010998">
    <property type="entry name" value="Integrase_recombinase_N"/>
</dbReference>
<feature type="active site" evidence="11">
    <location>
        <position position="258"/>
    </location>
</feature>
<evidence type="ECO:0000256" key="5">
    <source>
        <dbReference type="ARBA" id="ARBA00022618"/>
    </source>
</evidence>
<evidence type="ECO:0000256" key="3">
    <source>
        <dbReference type="ARBA" id="ARBA00015810"/>
    </source>
</evidence>
<dbReference type="InterPro" id="IPR002104">
    <property type="entry name" value="Integrase_catalytic"/>
</dbReference>
<dbReference type="AlphaFoldDB" id="A0A4R1GDP3"/>
<dbReference type="InterPro" id="IPR044068">
    <property type="entry name" value="CB"/>
</dbReference>
<dbReference type="InterPro" id="IPR050090">
    <property type="entry name" value="Tyrosine_recombinase_XerCD"/>
</dbReference>
<evidence type="ECO:0000259" key="12">
    <source>
        <dbReference type="PROSITE" id="PS51898"/>
    </source>
</evidence>
<dbReference type="GO" id="GO:0006313">
    <property type="term" value="P:DNA transposition"/>
    <property type="evidence" value="ECO:0007669"/>
    <property type="project" value="UniProtKB-UniRule"/>
</dbReference>